<evidence type="ECO:0000256" key="2">
    <source>
        <dbReference type="ARBA" id="ARBA00022722"/>
    </source>
</evidence>
<dbReference type="RefSeq" id="WP_237980127.1">
    <property type="nucleotide sequence ID" value="NZ_JAKNCT010000012.1"/>
</dbReference>
<feature type="domain" description="VRR-NUC" evidence="4">
    <location>
        <begin position="2"/>
        <end position="82"/>
    </location>
</feature>
<evidence type="ECO:0000313" key="6">
    <source>
        <dbReference type="Proteomes" id="UP001297600"/>
    </source>
</evidence>
<reference evidence="5 6" key="1">
    <citation type="submission" date="2022-02" db="EMBL/GenBank/DDBJ databases">
        <title>Mesosutterella porci, a novel member of the family Sutterellaceae from pig feces.</title>
        <authorList>
            <person name="Wylensek D."/>
            <person name="Clavel T."/>
        </authorList>
    </citation>
    <scope>NUCLEOTIDE SEQUENCE [LARGE SCALE GENOMIC DNA]</scope>
    <source>
        <strain evidence="6">oilRF-744-wt-GAM-9</strain>
    </source>
</reference>
<gene>
    <name evidence="5" type="ORF">MAF45_09630</name>
</gene>
<evidence type="ECO:0000256" key="3">
    <source>
        <dbReference type="ARBA" id="ARBA00022801"/>
    </source>
</evidence>
<proteinExistence type="predicted"/>
<dbReference type="Gene3D" id="3.40.1350.10">
    <property type="match status" value="1"/>
</dbReference>
<dbReference type="SMART" id="SM00990">
    <property type="entry name" value="VRR_NUC"/>
    <property type="match status" value="1"/>
</dbReference>
<dbReference type="Proteomes" id="UP001297600">
    <property type="component" value="Unassembled WGS sequence"/>
</dbReference>
<dbReference type="InterPro" id="IPR014883">
    <property type="entry name" value="VRR_NUC"/>
</dbReference>
<organism evidence="5 6">
    <name type="scientific">Mesosutterella porci</name>
    <dbReference type="NCBI Taxonomy" id="2915351"/>
    <lineage>
        <taxon>Bacteria</taxon>
        <taxon>Pseudomonadati</taxon>
        <taxon>Pseudomonadota</taxon>
        <taxon>Betaproteobacteria</taxon>
        <taxon>Burkholderiales</taxon>
        <taxon>Sutterellaceae</taxon>
        <taxon>Mesosutterella</taxon>
    </lineage>
</organism>
<keyword evidence="2" id="KW-0540">Nuclease</keyword>
<protein>
    <submittedName>
        <fullName evidence="5">VRR-NUC domain-containing protein</fullName>
    </submittedName>
</protein>
<keyword evidence="6" id="KW-1185">Reference proteome</keyword>
<dbReference type="EMBL" id="JAKNCT010000012">
    <property type="protein sequence ID" value="MCG5031698.1"/>
    <property type="molecule type" value="Genomic_DNA"/>
</dbReference>
<dbReference type="InterPro" id="IPR011856">
    <property type="entry name" value="tRNA_endonuc-like_dom_sf"/>
</dbReference>
<evidence type="ECO:0000313" key="5">
    <source>
        <dbReference type="EMBL" id="MCG5031698.1"/>
    </source>
</evidence>
<evidence type="ECO:0000256" key="1">
    <source>
        <dbReference type="ARBA" id="ARBA00001946"/>
    </source>
</evidence>
<name>A0ABS9MSU0_9BURK</name>
<accession>A0ABS9MSU0</accession>
<comment type="caution">
    <text evidence="5">The sequence shown here is derived from an EMBL/GenBank/DDBJ whole genome shotgun (WGS) entry which is preliminary data.</text>
</comment>
<keyword evidence="3" id="KW-0378">Hydrolase</keyword>
<evidence type="ECO:0000259" key="4">
    <source>
        <dbReference type="SMART" id="SM00990"/>
    </source>
</evidence>
<comment type="cofactor">
    <cofactor evidence="1">
        <name>Mg(2+)</name>
        <dbReference type="ChEBI" id="CHEBI:18420"/>
    </cofactor>
</comment>
<sequence>MTPEGRLVVYLRRRVKGLGGETRKCAWTSHIGAPDQLVLFPCGIHFWVELKAPGKRPRRSQMREFDVMTRAGCAVFVADCPEDIEAILRSFLLNGGADE</sequence>